<comment type="subunit">
    <text evidence="4">Homotrimer.</text>
</comment>
<feature type="domain" description="Lumazine-binding" evidence="12">
    <location>
        <begin position="97"/>
        <end position="196"/>
    </location>
</feature>
<accession>A0A398CVN4</accession>
<dbReference type="AlphaFoldDB" id="A0A398CVN4"/>
<evidence type="ECO:0000256" key="8">
    <source>
        <dbReference type="ARBA" id="ARBA00022679"/>
    </source>
</evidence>
<dbReference type="EC" id="2.5.1.9" evidence="5 10"/>
<evidence type="ECO:0000256" key="7">
    <source>
        <dbReference type="ARBA" id="ARBA00022619"/>
    </source>
</evidence>
<dbReference type="Proteomes" id="UP000266340">
    <property type="component" value="Unassembled WGS sequence"/>
</dbReference>
<dbReference type="Gene3D" id="2.40.30.20">
    <property type="match status" value="2"/>
</dbReference>
<organism evidence="13 14">
    <name type="scientific">Cohnella faecalis</name>
    <dbReference type="NCBI Taxonomy" id="2315694"/>
    <lineage>
        <taxon>Bacteria</taxon>
        <taxon>Bacillati</taxon>
        <taxon>Bacillota</taxon>
        <taxon>Bacilli</taxon>
        <taxon>Bacillales</taxon>
        <taxon>Paenibacillaceae</taxon>
        <taxon>Cohnella</taxon>
    </lineage>
</organism>
<evidence type="ECO:0000256" key="11">
    <source>
        <dbReference type="PROSITE-ProRule" id="PRU00524"/>
    </source>
</evidence>
<evidence type="ECO:0000256" key="5">
    <source>
        <dbReference type="ARBA" id="ARBA00012827"/>
    </source>
</evidence>
<keyword evidence="8 13" id="KW-0808">Transferase</keyword>
<dbReference type="PIRSF" id="PIRSF000498">
    <property type="entry name" value="Riboflavin_syn_A"/>
    <property type="match status" value="1"/>
</dbReference>
<dbReference type="FunFam" id="2.40.30.20:FF:000004">
    <property type="entry name" value="Riboflavin synthase, alpha subunit"/>
    <property type="match status" value="1"/>
</dbReference>
<feature type="domain" description="Lumazine-binding" evidence="12">
    <location>
        <begin position="1"/>
        <end position="96"/>
    </location>
</feature>
<evidence type="ECO:0000256" key="9">
    <source>
        <dbReference type="ARBA" id="ARBA00022737"/>
    </source>
</evidence>
<keyword evidence="14" id="KW-1185">Reference proteome</keyword>
<dbReference type="OrthoDB" id="9788537at2"/>
<dbReference type="FunFam" id="2.40.30.20:FF:000003">
    <property type="entry name" value="Riboflavin synthase, alpha subunit"/>
    <property type="match status" value="1"/>
</dbReference>
<comment type="function">
    <text evidence="2">Catalyzes the dismutation of two molecules of 6,7-dimethyl-8-ribityllumazine, resulting in the formation of riboflavin and 5-amino-6-(D-ribitylamino)uracil.</text>
</comment>
<evidence type="ECO:0000313" key="13">
    <source>
        <dbReference type="EMBL" id="RIE04598.1"/>
    </source>
</evidence>
<comment type="pathway">
    <text evidence="3">Cofactor biosynthesis; riboflavin biosynthesis; riboflavin from 2-hydroxy-3-oxobutyl phosphate and 5-amino-6-(D-ribitylamino)uracil: step 2/2.</text>
</comment>
<evidence type="ECO:0000256" key="3">
    <source>
        <dbReference type="ARBA" id="ARBA00004887"/>
    </source>
</evidence>
<name>A0A398CVN4_9BACL</name>
<dbReference type="NCBIfam" id="NF006767">
    <property type="entry name" value="PRK09289.1"/>
    <property type="match status" value="1"/>
</dbReference>
<dbReference type="Pfam" id="PF00677">
    <property type="entry name" value="Lum_binding"/>
    <property type="match status" value="2"/>
</dbReference>
<feature type="repeat" description="Lumazine-binding" evidence="11">
    <location>
        <begin position="1"/>
        <end position="96"/>
    </location>
</feature>
<comment type="catalytic activity">
    <reaction evidence="1">
        <text>2 6,7-dimethyl-8-(1-D-ribityl)lumazine + H(+) = 5-amino-6-(D-ribitylamino)uracil + riboflavin</text>
        <dbReference type="Rhea" id="RHEA:20772"/>
        <dbReference type="ChEBI" id="CHEBI:15378"/>
        <dbReference type="ChEBI" id="CHEBI:15934"/>
        <dbReference type="ChEBI" id="CHEBI:57986"/>
        <dbReference type="ChEBI" id="CHEBI:58201"/>
        <dbReference type="EC" id="2.5.1.9"/>
    </reaction>
</comment>
<dbReference type="CDD" id="cd00402">
    <property type="entry name" value="Riboflavin_synthase_like"/>
    <property type="match status" value="1"/>
</dbReference>
<evidence type="ECO:0000259" key="12">
    <source>
        <dbReference type="PROSITE" id="PS51177"/>
    </source>
</evidence>
<evidence type="ECO:0000256" key="1">
    <source>
        <dbReference type="ARBA" id="ARBA00000968"/>
    </source>
</evidence>
<evidence type="ECO:0000256" key="10">
    <source>
        <dbReference type="NCBIfam" id="TIGR00187"/>
    </source>
</evidence>
<evidence type="ECO:0000256" key="4">
    <source>
        <dbReference type="ARBA" id="ARBA00011233"/>
    </source>
</evidence>
<dbReference type="InterPro" id="IPR001783">
    <property type="entry name" value="Lumazine-bd"/>
</dbReference>
<dbReference type="InterPro" id="IPR017938">
    <property type="entry name" value="Riboflavin_synthase-like_b-brl"/>
</dbReference>
<comment type="caution">
    <text evidence="13">The sequence shown here is derived from an EMBL/GenBank/DDBJ whole genome shotgun (WGS) entry which is preliminary data.</text>
</comment>
<dbReference type="GO" id="GO:0004746">
    <property type="term" value="F:riboflavin synthase activity"/>
    <property type="evidence" value="ECO:0007669"/>
    <property type="project" value="UniProtKB-UniRule"/>
</dbReference>
<dbReference type="SUPFAM" id="SSF63380">
    <property type="entry name" value="Riboflavin synthase domain-like"/>
    <property type="match status" value="2"/>
</dbReference>
<gene>
    <name evidence="13" type="ORF">D3H35_03640</name>
</gene>
<evidence type="ECO:0000256" key="6">
    <source>
        <dbReference type="ARBA" id="ARBA00013950"/>
    </source>
</evidence>
<proteinExistence type="predicted"/>
<dbReference type="PROSITE" id="PS51177">
    <property type="entry name" value="LUMAZINE_BIND"/>
    <property type="match status" value="2"/>
</dbReference>
<dbReference type="InterPro" id="IPR023366">
    <property type="entry name" value="ATP_synth_asu-like_sf"/>
</dbReference>
<feature type="repeat" description="Lumazine-binding" evidence="11">
    <location>
        <begin position="97"/>
        <end position="196"/>
    </location>
</feature>
<keyword evidence="7" id="KW-0686">Riboflavin biosynthesis</keyword>
<dbReference type="EMBL" id="QXJM01000023">
    <property type="protein sequence ID" value="RIE04598.1"/>
    <property type="molecule type" value="Genomic_DNA"/>
</dbReference>
<keyword evidence="9" id="KW-0677">Repeat</keyword>
<dbReference type="NCBIfam" id="TIGR00187">
    <property type="entry name" value="ribE"/>
    <property type="match status" value="1"/>
</dbReference>
<dbReference type="RefSeq" id="WP_119147798.1">
    <property type="nucleotide sequence ID" value="NZ_JBHSOV010000005.1"/>
</dbReference>
<evidence type="ECO:0000256" key="2">
    <source>
        <dbReference type="ARBA" id="ARBA00002803"/>
    </source>
</evidence>
<dbReference type="GO" id="GO:0009231">
    <property type="term" value="P:riboflavin biosynthetic process"/>
    <property type="evidence" value="ECO:0007669"/>
    <property type="project" value="UniProtKB-KW"/>
</dbReference>
<dbReference type="PANTHER" id="PTHR21098">
    <property type="entry name" value="RIBOFLAVIN SYNTHASE ALPHA CHAIN"/>
    <property type="match status" value="1"/>
</dbReference>
<dbReference type="InterPro" id="IPR026017">
    <property type="entry name" value="Lumazine-bd_dom"/>
</dbReference>
<dbReference type="PANTHER" id="PTHR21098:SF12">
    <property type="entry name" value="RIBOFLAVIN SYNTHASE"/>
    <property type="match status" value="1"/>
</dbReference>
<evidence type="ECO:0000313" key="14">
    <source>
        <dbReference type="Proteomes" id="UP000266340"/>
    </source>
</evidence>
<protein>
    <recommendedName>
        <fullName evidence="6 10">Riboflavin synthase</fullName>
        <ecNumber evidence="5 10">2.5.1.9</ecNumber>
    </recommendedName>
</protein>
<reference evidence="13 14" key="1">
    <citation type="submission" date="2018-09" db="EMBL/GenBank/DDBJ databases">
        <title>Cohnella cavernae sp. nov., isolated from a karst cave.</title>
        <authorList>
            <person name="Zhu H."/>
        </authorList>
    </citation>
    <scope>NUCLEOTIDE SEQUENCE [LARGE SCALE GENOMIC DNA]</scope>
    <source>
        <strain evidence="13 14">K2E09-144</strain>
    </source>
</reference>
<sequence>MFTGLIEEIGTLRSVQRRGEAMIVTVAASKVLEGVKLGDSISVNGVCLTVVGFDGSTFSADVMPETFRHTNLQELKPGSPLNLERAMMAGGRFGGHIVQGHVDGTGTIVSRKAESNAVYFEVEPNRAELFRTIVPQGSVTLDGISLTVASVESEKGTFTVSVIPVTLKDTVLQFKSAGASVNIECDILGKYVDHWLTLRESPRAAARAGGLTAAVLRDNGFIL</sequence>